<dbReference type="InterPro" id="IPR019734">
    <property type="entry name" value="TPR_rpt"/>
</dbReference>
<gene>
    <name evidence="6" type="ORF">K435DRAFT_961824</name>
</gene>
<dbReference type="InterPro" id="IPR011990">
    <property type="entry name" value="TPR-like_helical_dom_sf"/>
</dbReference>
<organism evidence="6 7">
    <name type="scientific">Dendrothele bispora (strain CBS 962.96)</name>
    <dbReference type="NCBI Taxonomy" id="1314807"/>
    <lineage>
        <taxon>Eukaryota</taxon>
        <taxon>Fungi</taxon>
        <taxon>Dikarya</taxon>
        <taxon>Basidiomycota</taxon>
        <taxon>Agaricomycotina</taxon>
        <taxon>Agaricomycetes</taxon>
        <taxon>Agaricomycetidae</taxon>
        <taxon>Agaricales</taxon>
        <taxon>Agaricales incertae sedis</taxon>
        <taxon>Dendrothele</taxon>
    </lineage>
</organism>
<sequence length="927" mass="104646">MSLKPYFSIIQLTGHMQMDNFTSFDSYISSAAVVIQPVTLHQRASIHNLQNLSRMKKVIAVVGKLGLKNKNRRKEAHSQTDGITGDTAPATSSSSSNPQISEQIQTSHGTHFFTDLRDNNFTNATITNAVNQTNNYYASDGPSSEANKITPDMIASAIPAVPNIFKGREELVEQGVHILCQQSLRFLAILGAGGMGKTSLALHIMNATSVKDKFTGTCYFSPCELFEYAESLIQGLLHIMKLTMQENKSKHEVLFDHLQAACEDVLIVFDNFETPWNHDDSIAIKNLLEKVAQYEKVSLIVTMRGPDGPADIPWEKLGDQSGIPTLAPVPAKEAFKAFAGNKLQNSDESESQIDSLLHQLEYVPLAIRLSAQHVKRVPLKALIKMWEKDKISILTEPTKSGRLTSVSFSIELSIKIFKIEGRTLELLSALSFLPDGIPFWVENLDQMFPEEGLSFSVSTLLDSSLIYGQNEGLKMLAPVREHILSKYPIGQVDIDHLEMFYAKFLQNLPDNDMQAQHVLQLHINNIEKIFKGQISSGHSKTSCVSAINTLSRFGTFSSVLIGLIDLHLQNDPNIKKSDEVDLKIMKAGHLRWMGRFQDAEAQVMSVKECFNEEGNISQSEAHILGRCFDTLQHIYYTQAQYEKAINMNLQARRYFKQSENQWAQADSMRWLGNIYLGQNRYKEASEMISGAQQIFQQIENELGVAECLKRLGEIYRMQDKYDEAIGMLSDAQKQFETFGNQLRAAECLRSLGHLYRNQEKYDEASEMTLEAQKHFEEIGDKVGVANCLRSLGYIYMDQAQYVRAIDMFSKAQMQYQSIGSIVDAAWCHQLLGITYRYQGQYEKAEEAFTEALELFKGFPGEKYYIGYTLLNFGYLFFDMKDFAEARKKYEKAKDIFYSHGQLEKEVDKCSEALAELDEAEATASISK</sequence>
<evidence type="ECO:0000256" key="2">
    <source>
        <dbReference type="ARBA" id="ARBA00022803"/>
    </source>
</evidence>
<feature type="region of interest" description="Disordered" evidence="4">
    <location>
        <begin position="70"/>
        <end position="104"/>
    </location>
</feature>
<accession>A0A4S8MPE0</accession>
<evidence type="ECO:0000256" key="4">
    <source>
        <dbReference type="SAM" id="MobiDB-lite"/>
    </source>
</evidence>
<dbReference type="Gene3D" id="3.40.50.300">
    <property type="entry name" value="P-loop containing nucleotide triphosphate hydrolases"/>
    <property type="match status" value="1"/>
</dbReference>
<dbReference type="SMART" id="SM00028">
    <property type="entry name" value="TPR"/>
    <property type="match status" value="6"/>
</dbReference>
<evidence type="ECO:0000256" key="1">
    <source>
        <dbReference type="ARBA" id="ARBA00022737"/>
    </source>
</evidence>
<feature type="domain" description="Novel STAND NTPase 1" evidence="5">
    <location>
        <begin position="163"/>
        <end position="304"/>
    </location>
</feature>
<proteinExistence type="predicted"/>
<keyword evidence="1" id="KW-0677">Repeat</keyword>
<dbReference type="Pfam" id="PF20703">
    <property type="entry name" value="nSTAND1"/>
    <property type="match status" value="1"/>
</dbReference>
<keyword evidence="7" id="KW-1185">Reference proteome</keyword>
<dbReference type="InterPro" id="IPR049052">
    <property type="entry name" value="nSTAND1"/>
</dbReference>
<dbReference type="InterPro" id="IPR027417">
    <property type="entry name" value="P-loop_NTPase"/>
</dbReference>
<reference evidence="6 7" key="1">
    <citation type="journal article" date="2019" name="Nat. Ecol. Evol.">
        <title>Megaphylogeny resolves global patterns of mushroom evolution.</title>
        <authorList>
            <person name="Varga T."/>
            <person name="Krizsan K."/>
            <person name="Foldi C."/>
            <person name="Dima B."/>
            <person name="Sanchez-Garcia M."/>
            <person name="Sanchez-Ramirez S."/>
            <person name="Szollosi G.J."/>
            <person name="Szarkandi J.G."/>
            <person name="Papp V."/>
            <person name="Albert L."/>
            <person name="Andreopoulos W."/>
            <person name="Angelini C."/>
            <person name="Antonin V."/>
            <person name="Barry K.W."/>
            <person name="Bougher N.L."/>
            <person name="Buchanan P."/>
            <person name="Buyck B."/>
            <person name="Bense V."/>
            <person name="Catcheside P."/>
            <person name="Chovatia M."/>
            <person name="Cooper J."/>
            <person name="Damon W."/>
            <person name="Desjardin D."/>
            <person name="Finy P."/>
            <person name="Geml J."/>
            <person name="Haridas S."/>
            <person name="Hughes K."/>
            <person name="Justo A."/>
            <person name="Karasinski D."/>
            <person name="Kautmanova I."/>
            <person name="Kiss B."/>
            <person name="Kocsube S."/>
            <person name="Kotiranta H."/>
            <person name="LaButti K.M."/>
            <person name="Lechner B.E."/>
            <person name="Liimatainen K."/>
            <person name="Lipzen A."/>
            <person name="Lukacs Z."/>
            <person name="Mihaltcheva S."/>
            <person name="Morgado L.N."/>
            <person name="Niskanen T."/>
            <person name="Noordeloos M.E."/>
            <person name="Ohm R.A."/>
            <person name="Ortiz-Santana B."/>
            <person name="Ovrebo C."/>
            <person name="Racz N."/>
            <person name="Riley R."/>
            <person name="Savchenko A."/>
            <person name="Shiryaev A."/>
            <person name="Soop K."/>
            <person name="Spirin V."/>
            <person name="Szebenyi C."/>
            <person name="Tomsovsky M."/>
            <person name="Tulloss R.E."/>
            <person name="Uehling J."/>
            <person name="Grigoriev I.V."/>
            <person name="Vagvolgyi C."/>
            <person name="Papp T."/>
            <person name="Martin F.M."/>
            <person name="Miettinen O."/>
            <person name="Hibbett D.S."/>
            <person name="Nagy L.G."/>
        </authorList>
    </citation>
    <scope>NUCLEOTIDE SEQUENCE [LARGE SCALE GENOMIC DNA]</scope>
    <source>
        <strain evidence="6 7">CBS 962.96</strain>
    </source>
</reference>
<dbReference type="OrthoDB" id="1534087at2759"/>
<dbReference type="Proteomes" id="UP000297245">
    <property type="component" value="Unassembled WGS sequence"/>
</dbReference>
<dbReference type="SUPFAM" id="SSF52540">
    <property type="entry name" value="P-loop containing nucleoside triphosphate hydrolases"/>
    <property type="match status" value="1"/>
</dbReference>
<feature type="repeat" description="TPR" evidence="3">
    <location>
        <begin position="825"/>
        <end position="858"/>
    </location>
</feature>
<dbReference type="Gene3D" id="1.25.40.10">
    <property type="entry name" value="Tetratricopeptide repeat domain"/>
    <property type="match status" value="2"/>
</dbReference>
<dbReference type="PROSITE" id="PS50005">
    <property type="entry name" value="TPR"/>
    <property type="match status" value="1"/>
</dbReference>
<dbReference type="PANTHER" id="PTHR45641">
    <property type="entry name" value="TETRATRICOPEPTIDE REPEAT PROTEIN (AFU_ORTHOLOGUE AFUA_6G03870)"/>
    <property type="match status" value="1"/>
</dbReference>
<evidence type="ECO:0000259" key="5">
    <source>
        <dbReference type="Pfam" id="PF20703"/>
    </source>
</evidence>
<name>A0A4S8MPE0_DENBC</name>
<keyword evidence="2 3" id="KW-0802">TPR repeat</keyword>
<dbReference type="EMBL" id="ML179054">
    <property type="protein sequence ID" value="THV04641.1"/>
    <property type="molecule type" value="Genomic_DNA"/>
</dbReference>
<dbReference type="PANTHER" id="PTHR45641:SF19">
    <property type="entry name" value="NEPHROCYSTIN-3"/>
    <property type="match status" value="1"/>
</dbReference>
<evidence type="ECO:0000313" key="7">
    <source>
        <dbReference type="Proteomes" id="UP000297245"/>
    </source>
</evidence>
<protein>
    <submittedName>
        <fullName evidence="6">TPR-like protein</fullName>
    </submittedName>
</protein>
<evidence type="ECO:0000256" key="3">
    <source>
        <dbReference type="PROSITE-ProRule" id="PRU00339"/>
    </source>
</evidence>
<dbReference type="Pfam" id="PF13424">
    <property type="entry name" value="TPR_12"/>
    <property type="match status" value="2"/>
</dbReference>
<evidence type="ECO:0000313" key="6">
    <source>
        <dbReference type="EMBL" id="THV04641.1"/>
    </source>
</evidence>
<dbReference type="AlphaFoldDB" id="A0A4S8MPE0"/>
<dbReference type="SUPFAM" id="SSF48452">
    <property type="entry name" value="TPR-like"/>
    <property type="match status" value="2"/>
</dbReference>